<gene>
    <name evidence="1" type="ORF">XE02_1144</name>
</gene>
<dbReference type="EMBL" id="LGGW01000113">
    <property type="protein sequence ID" value="KUK89173.1"/>
    <property type="molecule type" value="Genomic_DNA"/>
</dbReference>
<dbReference type="PATRIC" id="fig|1236046.5.peg.970"/>
<accession>A0A101I6G6</accession>
<feature type="non-terminal residue" evidence="1">
    <location>
        <position position="1"/>
    </location>
</feature>
<evidence type="ECO:0000313" key="2">
    <source>
        <dbReference type="Proteomes" id="UP000055014"/>
    </source>
</evidence>
<protein>
    <submittedName>
        <fullName evidence="1">ABC-type sugar transport system, periplasmic component</fullName>
    </submittedName>
</protein>
<sequence length="140" mass="15854">EMQKMRAVEGSFNPTIEALYADYEVLEANPFFGSLYSVFTNAVARPSTATAPRYNEVSTLFFKTVHSILSGTADAQNALEELALDLEDLTGFEVVWGNSRAFQKSSWIESPAYQRDFFRWWSSGDSPHFDSPHERLRTKG</sequence>
<evidence type="ECO:0000313" key="1">
    <source>
        <dbReference type="EMBL" id="KUK89173.1"/>
    </source>
</evidence>
<dbReference type="Gene3D" id="3.40.190.10">
    <property type="entry name" value="Periplasmic binding protein-like II"/>
    <property type="match status" value="2"/>
</dbReference>
<reference evidence="2" key="1">
    <citation type="journal article" date="2015" name="MBio">
        <title>Genome-Resolved Metagenomic Analysis Reveals Roles for Candidate Phyla and Other Microbial Community Members in Biogeochemical Transformations in Oil Reservoirs.</title>
        <authorList>
            <person name="Hu P."/>
            <person name="Tom L."/>
            <person name="Singh A."/>
            <person name="Thomas B.C."/>
            <person name="Baker B.J."/>
            <person name="Piceno Y.M."/>
            <person name="Andersen G.L."/>
            <person name="Banfield J.F."/>
        </authorList>
    </citation>
    <scope>NUCLEOTIDE SEQUENCE [LARGE SCALE GENOMIC DNA]</scope>
</reference>
<proteinExistence type="predicted"/>
<name>A0A101I6G6_9BACT</name>
<dbReference type="AlphaFoldDB" id="A0A101I6G6"/>
<organism evidence="1 2">
    <name type="scientific">Mesotoga infera</name>
    <dbReference type="NCBI Taxonomy" id="1236046"/>
    <lineage>
        <taxon>Bacteria</taxon>
        <taxon>Thermotogati</taxon>
        <taxon>Thermotogota</taxon>
        <taxon>Thermotogae</taxon>
        <taxon>Kosmotogales</taxon>
        <taxon>Kosmotogaceae</taxon>
        <taxon>Mesotoga</taxon>
    </lineage>
</organism>
<keyword evidence="1" id="KW-0813">Transport</keyword>
<dbReference type="SUPFAM" id="SSF53850">
    <property type="entry name" value="Periplasmic binding protein-like II"/>
    <property type="match status" value="1"/>
</dbReference>
<dbReference type="Proteomes" id="UP000055014">
    <property type="component" value="Unassembled WGS sequence"/>
</dbReference>
<comment type="caution">
    <text evidence="1">The sequence shown here is derived from an EMBL/GenBank/DDBJ whole genome shotgun (WGS) entry which is preliminary data.</text>
</comment>
<keyword evidence="1" id="KW-0762">Sugar transport</keyword>